<dbReference type="AlphaFoldDB" id="A0A409X1M1"/>
<name>A0A409X1M1_9AGAR</name>
<proteinExistence type="predicted"/>
<protein>
    <recommendedName>
        <fullName evidence="4">F-box domain-containing protein</fullName>
    </recommendedName>
</protein>
<organism evidence="2 3">
    <name type="scientific">Gymnopilus dilepis</name>
    <dbReference type="NCBI Taxonomy" id="231916"/>
    <lineage>
        <taxon>Eukaryota</taxon>
        <taxon>Fungi</taxon>
        <taxon>Dikarya</taxon>
        <taxon>Basidiomycota</taxon>
        <taxon>Agaricomycotina</taxon>
        <taxon>Agaricomycetes</taxon>
        <taxon>Agaricomycetidae</taxon>
        <taxon>Agaricales</taxon>
        <taxon>Agaricineae</taxon>
        <taxon>Hymenogastraceae</taxon>
        <taxon>Gymnopilus</taxon>
    </lineage>
</organism>
<dbReference type="Proteomes" id="UP000284706">
    <property type="component" value="Unassembled WGS sequence"/>
</dbReference>
<evidence type="ECO:0000313" key="2">
    <source>
        <dbReference type="EMBL" id="PPQ84632.1"/>
    </source>
</evidence>
<evidence type="ECO:0000256" key="1">
    <source>
        <dbReference type="SAM" id="MobiDB-lite"/>
    </source>
</evidence>
<evidence type="ECO:0008006" key="4">
    <source>
        <dbReference type="Google" id="ProtNLM"/>
    </source>
</evidence>
<feature type="region of interest" description="Disordered" evidence="1">
    <location>
        <begin position="387"/>
        <end position="431"/>
    </location>
</feature>
<dbReference type="EMBL" id="NHYE01004437">
    <property type="protein sequence ID" value="PPQ84632.1"/>
    <property type="molecule type" value="Genomic_DNA"/>
</dbReference>
<gene>
    <name evidence="2" type="ORF">CVT26_003906</name>
</gene>
<evidence type="ECO:0000313" key="3">
    <source>
        <dbReference type="Proteomes" id="UP000284706"/>
    </source>
</evidence>
<comment type="caution">
    <text evidence="2">The sequence shown here is derived from an EMBL/GenBank/DDBJ whole genome shotgun (WGS) entry which is preliminary data.</text>
</comment>
<feature type="compositionally biased region" description="Acidic residues" evidence="1">
    <location>
        <begin position="400"/>
        <end position="431"/>
    </location>
</feature>
<reference evidence="2 3" key="1">
    <citation type="journal article" date="2018" name="Evol. Lett.">
        <title>Horizontal gene cluster transfer increased hallucinogenic mushroom diversity.</title>
        <authorList>
            <person name="Reynolds H.T."/>
            <person name="Vijayakumar V."/>
            <person name="Gluck-Thaler E."/>
            <person name="Korotkin H.B."/>
            <person name="Matheny P.B."/>
            <person name="Slot J.C."/>
        </authorList>
    </citation>
    <scope>NUCLEOTIDE SEQUENCE [LARGE SCALE GENOMIC DNA]</scope>
    <source>
        <strain evidence="2 3">SRW20</strain>
    </source>
</reference>
<accession>A0A409X1M1</accession>
<keyword evidence="3" id="KW-1185">Reference proteome</keyword>
<sequence length="431" mass="48618">MSTFPVELVHKTLLNLKGELDALWACNAASSQFRSIVRPMLYQSVDIVRPTTKKIELFIEVLAGNIHETAPYIQRLRLKPSRSDLSDEKLITVLKTISQRSDLLTLDVDLGLVRETTGLGPIHALLKVSTICNLRVASVPLWTGMLDDKPHMEKMTIGPFCKRISEPAFHELYPSEGEYTFCSNEREHSGRKAIKEMVAQIAYQETSVSRLLVFRGASLTHLTLCVSPAALTLQSTDRYLNRTIYVYSGEEGMSDVTLKHLPSLTHLKFNFGGIDDITPPFDLVRFFCVSGGTQLRSAEIHFEQSDFSHDDFDMLSWRAGEWAVAMVYSHEFHPLLTDALVNVAIITLMWDGFFGEFDIEEYMALRLGEAPPHVRLTGAITYVETDYNESDYERGSGETDNQEDEEQGGYEMGEGTEGEYEVESASDEWDE</sequence>
<dbReference type="InParanoid" id="A0A409X1M1"/>